<organism evidence="2 3">
    <name type="scientific">Catenuloplanes niger</name>
    <dbReference type="NCBI Taxonomy" id="587534"/>
    <lineage>
        <taxon>Bacteria</taxon>
        <taxon>Bacillati</taxon>
        <taxon>Actinomycetota</taxon>
        <taxon>Actinomycetes</taxon>
        <taxon>Micromonosporales</taxon>
        <taxon>Micromonosporaceae</taxon>
        <taxon>Catenuloplanes</taxon>
    </lineage>
</organism>
<evidence type="ECO:0000313" key="2">
    <source>
        <dbReference type="EMBL" id="MDR7322146.1"/>
    </source>
</evidence>
<name>A0AAE3ZNT3_9ACTN</name>
<evidence type="ECO:0000313" key="3">
    <source>
        <dbReference type="Proteomes" id="UP001183629"/>
    </source>
</evidence>
<dbReference type="GO" id="GO:0006508">
    <property type="term" value="P:proteolysis"/>
    <property type="evidence" value="ECO:0007669"/>
    <property type="project" value="UniProtKB-KW"/>
</dbReference>
<dbReference type="GO" id="GO:0005524">
    <property type="term" value="F:ATP binding"/>
    <property type="evidence" value="ECO:0007669"/>
    <property type="project" value="UniProtKB-KW"/>
</dbReference>
<dbReference type="SUPFAM" id="SSF81923">
    <property type="entry name" value="Double Clp-N motif"/>
    <property type="match status" value="1"/>
</dbReference>
<dbReference type="InterPro" id="IPR036628">
    <property type="entry name" value="Clp_N_dom_sf"/>
</dbReference>
<dbReference type="AlphaFoldDB" id="A0AAE3ZNT3"/>
<keyword evidence="2" id="KW-0547">Nucleotide-binding</keyword>
<dbReference type="Proteomes" id="UP001183629">
    <property type="component" value="Unassembled WGS sequence"/>
</dbReference>
<sequence>MSVVVGGGLYRVLQGACRVAADLNQLAIGTDTVFVALLNAFPNIASLVGPRPVRVTGYDLHQGVEAAAVDLVPEVEIELGRALKEVHWRVFGWVRDGTPSNVPSWTNGARSVLRLAMAIAASRRDSWVGADHLLEALMADQEGVPARLIRQRGVNLDHLTTVARQVWPTPGGEPPRRALAELMHRAGVLVSPGQENRAMGALTRHLTSGVVHLLTNASPALAFLEDEAIAETVRSGWPQTTSAHLLLAVVVLEEEMMAGDFYPSDNYLSACGIVLKSIGFDRGKAYRYLESVMREEQSASPQRRRAWRSNPKNPPWTITAVRVADSARGVGSAPVGSAHLLYSILVDSDDIGRRLLREQAIDPQDVRVSLARRLALGNSEA</sequence>
<dbReference type="InterPro" id="IPR004176">
    <property type="entry name" value="Clp_R_N"/>
</dbReference>
<dbReference type="Gene3D" id="1.10.1780.10">
    <property type="entry name" value="Clp, N-terminal domain"/>
    <property type="match status" value="2"/>
</dbReference>
<reference evidence="2 3" key="1">
    <citation type="submission" date="2023-07" db="EMBL/GenBank/DDBJ databases">
        <title>Sequencing the genomes of 1000 actinobacteria strains.</title>
        <authorList>
            <person name="Klenk H.-P."/>
        </authorList>
    </citation>
    <scope>NUCLEOTIDE SEQUENCE [LARGE SCALE GENOMIC DNA]</scope>
    <source>
        <strain evidence="2 3">DSM 44711</strain>
    </source>
</reference>
<gene>
    <name evidence="2" type="ORF">J2S44_002396</name>
</gene>
<keyword evidence="2" id="KW-0067">ATP-binding</keyword>
<feature type="domain" description="Clp R" evidence="1">
    <location>
        <begin position="106"/>
        <end position="165"/>
    </location>
</feature>
<protein>
    <submittedName>
        <fullName evidence="2">ATP-dependent Clp protease ATP-binding subunit ClpA</fullName>
    </submittedName>
</protein>
<dbReference type="EMBL" id="JAVDYC010000001">
    <property type="protein sequence ID" value="MDR7322146.1"/>
    <property type="molecule type" value="Genomic_DNA"/>
</dbReference>
<dbReference type="GO" id="GO:0008233">
    <property type="term" value="F:peptidase activity"/>
    <property type="evidence" value="ECO:0007669"/>
    <property type="project" value="UniProtKB-KW"/>
</dbReference>
<accession>A0AAE3ZNT3</accession>
<keyword evidence="2" id="KW-0645">Protease</keyword>
<dbReference type="RefSeq" id="WP_310412074.1">
    <property type="nucleotide sequence ID" value="NZ_JAVDYC010000001.1"/>
</dbReference>
<keyword evidence="2" id="KW-0378">Hydrolase</keyword>
<evidence type="ECO:0000259" key="1">
    <source>
        <dbReference type="Pfam" id="PF02861"/>
    </source>
</evidence>
<proteinExistence type="predicted"/>
<keyword evidence="3" id="KW-1185">Reference proteome</keyword>
<dbReference type="Pfam" id="PF02861">
    <property type="entry name" value="Clp_N"/>
    <property type="match status" value="1"/>
</dbReference>
<comment type="caution">
    <text evidence="2">The sequence shown here is derived from an EMBL/GenBank/DDBJ whole genome shotgun (WGS) entry which is preliminary data.</text>
</comment>